<evidence type="ECO:0000313" key="4">
    <source>
        <dbReference type="Proteomes" id="UP000011083"/>
    </source>
</evidence>
<keyword evidence="2" id="KW-0812">Transmembrane</keyword>
<dbReference type="EMBL" id="KB007959">
    <property type="protein sequence ID" value="ELR18342.1"/>
    <property type="molecule type" value="Genomic_DNA"/>
</dbReference>
<feature type="transmembrane region" description="Helical" evidence="2">
    <location>
        <begin position="264"/>
        <end position="286"/>
    </location>
</feature>
<name>L8GZE5_ACACF</name>
<feature type="transmembrane region" description="Helical" evidence="2">
    <location>
        <begin position="307"/>
        <end position="324"/>
    </location>
</feature>
<keyword evidence="4" id="KW-1185">Reference proteome</keyword>
<organism evidence="3 4">
    <name type="scientific">Acanthamoeba castellanii (strain ATCC 30010 / Neff)</name>
    <dbReference type="NCBI Taxonomy" id="1257118"/>
    <lineage>
        <taxon>Eukaryota</taxon>
        <taxon>Amoebozoa</taxon>
        <taxon>Discosea</taxon>
        <taxon>Longamoebia</taxon>
        <taxon>Centramoebida</taxon>
        <taxon>Acanthamoebidae</taxon>
        <taxon>Acanthamoeba</taxon>
    </lineage>
</organism>
<evidence type="ECO:0000256" key="2">
    <source>
        <dbReference type="SAM" id="Phobius"/>
    </source>
</evidence>
<protein>
    <submittedName>
        <fullName evidence="3">Uncharacterized protein</fullName>
    </submittedName>
</protein>
<dbReference type="VEuPathDB" id="AmoebaDB:ACA1_119610"/>
<dbReference type="KEGG" id="acan:ACA1_119610"/>
<keyword evidence="2" id="KW-1133">Transmembrane helix</keyword>
<reference evidence="3 4" key="1">
    <citation type="journal article" date="2013" name="Genome Biol.">
        <title>Genome of Acanthamoeba castellanii highlights extensive lateral gene transfer and early evolution of tyrosine kinase signaling.</title>
        <authorList>
            <person name="Clarke M."/>
            <person name="Lohan A.J."/>
            <person name="Liu B."/>
            <person name="Lagkouvardos I."/>
            <person name="Roy S."/>
            <person name="Zafar N."/>
            <person name="Bertelli C."/>
            <person name="Schilde C."/>
            <person name="Kianianmomeni A."/>
            <person name="Burglin T.R."/>
            <person name="Frech C."/>
            <person name="Turcotte B."/>
            <person name="Kopec K.O."/>
            <person name="Synnott J.M."/>
            <person name="Choo C."/>
            <person name="Paponov I."/>
            <person name="Finkler A."/>
            <person name="Soon Heng Tan C."/>
            <person name="Hutchins A.P."/>
            <person name="Weinmeier T."/>
            <person name="Rattei T."/>
            <person name="Chu J.S."/>
            <person name="Gimenez G."/>
            <person name="Irimia M."/>
            <person name="Rigden D.J."/>
            <person name="Fitzpatrick D.A."/>
            <person name="Lorenzo-Morales J."/>
            <person name="Bateman A."/>
            <person name="Chiu C.H."/>
            <person name="Tang P."/>
            <person name="Hegemann P."/>
            <person name="Fromm H."/>
            <person name="Raoult D."/>
            <person name="Greub G."/>
            <person name="Miranda-Saavedra D."/>
            <person name="Chen N."/>
            <person name="Nash P."/>
            <person name="Ginger M.L."/>
            <person name="Horn M."/>
            <person name="Schaap P."/>
            <person name="Caler L."/>
            <person name="Loftus B."/>
        </authorList>
    </citation>
    <scope>NUCLEOTIDE SEQUENCE [LARGE SCALE GENOMIC DNA]</scope>
    <source>
        <strain evidence="3 4">Neff</strain>
    </source>
</reference>
<proteinExistence type="predicted"/>
<dbReference type="RefSeq" id="XP_004340364.1">
    <property type="nucleotide sequence ID" value="XM_004340316.1"/>
</dbReference>
<gene>
    <name evidence="3" type="ORF">ACA1_119610</name>
</gene>
<dbReference type="Proteomes" id="UP000011083">
    <property type="component" value="Unassembled WGS sequence"/>
</dbReference>
<evidence type="ECO:0000313" key="3">
    <source>
        <dbReference type="EMBL" id="ELR18342.1"/>
    </source>
</evidence>
<feature type="region of interest" description="Disordered" evidence="1">
    <location>
        <begin position="402"/>
        <end position="422"/>
    </location>
</feature>
<dbReference type="GeneID" id="14919115"/>
<keyword evidence="2" id="KW-0472">Membrane</keyword>
<evidence type="ECO:0000256" key="1">
    <source>
        <dbReference type="SAM" id="MobiDB-lite"/>
    </source>
</evidence>
<sequence length="422" mass="46849">MRRASAQAWLASAPILTCAGSSIRSASLLRTATRPTLHAAFTTTAASTTLRRLGLSGLAQPLRAGLRSKTLPGGRRRYSTEAPAAPETAKVAETPASLEALRAEFYKFERKGLNWKVPEAVLWLMFFQFMGTPLYSGWLERNSSIKFVRQYVERLESMGLPRGDDDNPPPSVPGFTRNLTDWERTAKHSAAFVASLSVIAFLWARRRTRDNFNDFVLSRAMGEWPGTYTVTMKDVVRKGDTLKIKDKGLKSVRRDVGRRAGFKAVQASVGLLLASTASSYAFTTWVDAKMKDGVIRFRRSDVRQGEAALTLILLFNFLVSWAVLVYQPYTIFPFVISNVLMSYLRFTDSTYKHVTLPSKETPVVTEHKAVEEVDGGKEFITVTEKKSGSGYTRTETRVFVPDAAEAGGNAQRTLDTTTKTDA</sequence>
<dbReference type="AlphaFoldDB" id="L8GZE5"/>
<feature type="compositionally biased region" description="Polar residues" evidence="1">
    <location>
        <begin position="410"/>
        <end position="422"/>
    </location>
</feature>
<accession>L8GZE5</accession>